<dbReference type="AlphaFoldDB" id="A0A174C7A3"/>
<dbReference type="EMBL" id="CYYY01000011">
    <property type="protein sequence ID" value="CUO07765.1"/>
    <property type="molecule type" value="Genomic_DNA"/>
</dbReference>
<evidence type="ECO:0000313" key="1">
    <source>
        <dbReference type="EMBL" id="CUO07765.1"/>
    </source>
</evidence>
<organism evidence="1 2">
    <name type="scientific">Dorea longicatena</name>
    <dbReference type="NCBI Taxonomy" id="88431"/>
    <lineage>
        <taxon>Bacteria</taxon>
        <taxon>Bacillati</taxon>
        <taxon>Bacillota</taxon>
        <taxon>Clostridia</taxon>
        <taxon>Lachnospirales</taxon>
        <taxon>Lachnospiraceae</taxon>
        <taxon>Dorea</taxon>
    </lineage>
</organism>
<evidence type="ECO:0000313" key="2">
    <source>
        <dbReference type="Proteomes" id="UP000095439"/>
    </source>
</evidence>
<protein>
    <submittedName>
        <fullName evidence="1">Uncharacterized protein</fullName>
    </submittedName>
</protein>
<gene>
    <name evidence="1" type="ORF">ERS852423_02200</name>
</gene>
<proteinExistence type="predicted"/>
<dbReference type="Proteomes" id="UP000095439">
    <property type="component" value="Unassembled WGS sequence"/>
</dbReference>
<name>A0A174C7A3_9FIRM</name>
<reference evidence="1 2" key="1">
    <citation type="submission" date="2015-09" db="EMBL/GenBank/DDBJ databases">
        <authorList>
            <consortium name="Pathogen Informatics"/>
        </authorList>
    </citation>
    <scope>NUCLEOTIDE SEQUENCE [LARGE SCALE GENOMIC DNA]</scope>
    <source>
        <strain evidence="1 2">2789STDY5608866</strain>
    </source>
</reference>
<accession>A0A174C7A3</accession>
<sequence length="31" mass="3681">MLGCKKRKTLKMKRRKKTGDYLDAGKFYVIC</sequence>